<dbReference type="InterPro" id="IPR005646">
    <property type="entry name" value="FapA"/>
</dbReference>
<dbReference type="Pfam" id="PF03961">
    <property type="entry name" value="FapA"/>
    <property type="match status" value="1"/>
</dbReference>
<evidence type="ECO:0000313" key="4">
    <source>
        <dbReference type="Proteomes" id="UP001597362"/>
    </source>
</evidence>
<evidence type="ECO:0000313" key="3">
    <source>
        <dbReference type="EMBL" id="MFD2116803.1"/>
    </source>
</evidence>
<keyword evidence="1" id="KW-0175">Coiled coil</keyword>
<organism evidence="3 4">
    <name type="scientific">Paenibacillus yanchengensis</name>
    <dbReference type="NCBI Taxonomy" id="2035833"/>
    <lineage>
        <taxon>Bacteria</taxon>
        <taxon>Bacillati</taxon>
        <taxon>Bacillota</taxon>
        <taxon>Bacilli</taxon>
        <taxon>Bacillales</taxon>
        <taxon>Paenibacillaceae</taxon>
        <taxon>Paenibacillus</taxon>
    </lineage>
</organism>
<dbReference type="PANTHER" id="PTHR38032">
    <property type="entry name" value="POLYMERASE-RELATED"/>
    <property type="match status" value="1"/>
</dbReference>
<protein>
    <submittedName>
        <fullName evidence="3">DUF342 domain-containing protein</fullName>
    </submittedName>
</protein>
<comment type="caution">
    <text evidence="3">The sequence shown here is derived from an EMBL/GenBank/DDBJ whole genome shotgun (WGS) entry which is preliminary data.</text>
</comment>
<dbReference type="InterPro" id="IPR046865">
    <property type="entry name" value="FapA_b_solenoid"/>
</dbReference>
<evidence type="ECO:0000259" key="2">
    <source>
        <dbReference type="Pfam" id="PF20250"/>
    </source>
</evidence>
<dbReference type="RefSeq" id="WP_377773350.1">
    <property type="nucleotide sequence ID" value="NZ_JBHUHO010000032.1"/>
</dbReference>
<dbReference type="Proteomes" id="UP001597362">
    <property type="component" value="Unassembled WGS sequence"/>
</dbReference>
<dbReference type="PANTHER" id="PTHR38032:SF1">
    <property type="entry name" value="RNA-BINDING PROTEIN KHPB N-TERMINAL DOMAIN-CONTAINING PROTEIN"/>
    <property type="match status" value="1"/>
</dbReference>
<name>A0ABW4YMS9_9BACL</name>
<dbReference type="EMBL" id="JBHUHO010000032">
    <property type="protein sequence ID" value="MFD2116803.1"/>
    <property type="molecule type" value="Genomic_DNA"/>
</dbReference>
<dbReference type="InterPro" id="IPR046866">
    <property type="entry name" value="FapA_N"/>
</dbReference>
<sequence>MNVEQLDTFIKVHFSADKLSASITFIRLTDDFSITVEQLRAFLQSKGIVFGFIEQVLQQICTQPLDFLREQPVVAVGESAVSGNDGYIDYLLGKVSKSEQQSSKEDIDKVDLKNIMTLENVRQGQPVARLMEPGVGEPGRTVTGDIIPAKLGKPARFKPGKNVVISEEQKTMYATIDGIISLTDRDKVNVFPLYEINGDVDYRIGNITFVGTVVIRGNVLTGFKVQADGDIRVIGGVEGAELIAGGSIEVTGGIMAGHKGFIKASGQLLRSSFIQDANVSCGGDIIVSQSIMHSQIKAGGHIICEGNRGLIVGGTVQAGTSVLARTIGNAMSTTTVIEVGVQPHLREELLELRKVIRAEAENLDKTEKALTILDQMAATGKLTPERLAMRLKFNTTRRQLIDQLDEAKSRVLEIEKSLDSTELARVEVTGQIFGGSRIVIGRYTKFIKDSAKRVSFRYYEGDIVMYPL</sequence>
<accession>A0ABW4YMS9</accession>
<feature type="domain" description="Flagellar Assembly Protein A N-terminal region" evidence="2">
    <location>
        <begin position="10"/>
        <end position="184"/>
    </location>
</feature>
<evidence type="ECO:0000256" key="1">
    <source>
        <dbReference type="SAM" id="Coils"/>
    </source>
</evidence>
<feature type="coiled-coil region" evidence="1">
    <location>
        <begin position="397"/>
        <end position="424"/>
    </location>
</feature>
<keyword evidence="4" id="KW-1185">Reference proteome</keyword>
<dbReference type="Pfam" id="PF20250">
    <property type="entry name" value="FapA_N"/>
    <property type="match status" value="1"/>
</dbReference>
<reference evidence="4" key="1">
    <citation type="journal article" date="2019" name="Int. J. Syst. Evol. Microbiol.">
        <title>The Global Catalogue of Microorganisms (GCM) 10K type strain sequencing project: providing services to taxonomists for standard genome sequencing and annotation.</title>
        <authorList>
            <consortium name="The Broad Institute Genomics Platform"/>
            <consortium name="The Broad Institute Genome Sequencing Center for Infectious Disease"/>
            <person name="Wu L."/>
            <person name="Ma J."/>
        </authorList>
    </citation>
    <scope>NUCLEOTIDE SEQUENCE [LARGE SCALE GENOMIC DNA]</scope>
    <source>
        <strain evidence="4">GH52</strain>
    </source>
</reference>
<gene>
    <name evidence="3" type="ORF">ACFSJH_13835</name>
</gene>
<proteinExistence type="predicted"/>